<dbReference type="PANTHER" id="PTHR43662">
    <property type="match status" value="1"/>
</dbReference>
<comment type="caution">
    <text evidence="3">The sequence shown here is derived from an EMBL/GenBank/DDBJ whole genome shotgun (WGS) entry which is preliminary data.</text>
</comment>
<dbReference type="PANTHER" id="PTHR43662:SF3">
    <property type="entry name" value="DOMAIN PROTEIN, PUTATIVE (AFU_ORTHOLOGUE AFUA_6G11970)-RELATED"/>
    <property type="match status" value="1"/>
</dbReference>
<feature type="compositionally biased region" description="Low complexity" evidence="1">
    <location>
        <begin position="515"/>
        <end position="584"/>
    </location>
</feature>
<evidence type="ECO:0000313" key="3">
    <source>
        <dbReference type="EMBL" id="MFD1538393.1"/>
    </source>
</evidence>
<dbReference type="Pfam" id="PF09362">
    <property type="entry name" value="DUF1996"/>
    <property type="match status" value="1"/>
</dbReference>
<accession>A0ABW4G815</accession>
<feature type="compositionally biased region" description="Low complexity" evidence="1">
    <location>
        <begin position="233"/>
        <end position="259"/>
    </location>
</feature>
<feature type="domain" description="DUF1996" evidence="2">
    <location>
        <begin position="416"/>
        <end position="676"/>
    </location>
</feature>
<evidence type="ECO:0000259" key="2">
    <source>
        <dbReference type="Pfam" id="PF09362"/>
    </source>
</evidence>
<proteinExistence type="predicted"/>
<feature type="region of interest" description="Disordered" evidence="1">
    <location>
        <begin position="233"/>
        <end position="266"/>
    </location>
</feature>
<organism evidence="3 4">
    <name type="scientific">Nonomuraea guangzhouensis</name>
    <dbReference type="NCBI Taxonomy" id="1291555"/>
    <lineage>
        <taxon>Bacteria</taxon>
        <taxon>Bacillati</taxon>
        <taxon>Actinomycetota</taxon>
        <taxon>Actinomycetes</taxon>
        <taxon>Streptosporangiales</taxon>
        <taxon>Streptosporangiaceae</taxon>
        <taxon>Nonomuraea</taxon>
    </lineage>
</organism>
<dbReference type="InterPro" id="IPR018535">
    <property type="entry name" value="DUF1996"/>
</dbReference>
<name>A0ABW4G815_9ACTN</name>
<sequence>MSARADTITCPSVADKLPEIPAAAQAEVDRNLALLNTQIAEANKRLVTSAGEGGPNFVQNAILGPLADKRTATINRIATAIGRVAARPELSVATLSTCKLGSGGGTATETPAPEASASATPGTSDAPAPEGTAKTITCPSVADKLPEIPAAAKAEIDRNLALLDTQIAEANKRLITSAGEGGPNFIQNAILGPLADKRTATINRMATAIGRVAARPNLPVEALSTCKLSSGGATATATAAPESPTSPPSDEATTAPPSTGSKKITCPSVADKLPEIPAAAKAEIDRNLALLDTQIAEANKRLVTSAGEGGPNFIQNAILGPLADKRTATINRMATAIGRVAARPNLPVEALSTCKLSSASASSGAARTAGPSADDFIDIQAVSPVQQPKLTESSGTFVSKCGTGQESHTNSDNVITAPGVSNGAQHVNNYVGNESTDAFSTNESLAAADTTCRFSADQSTYFWPALQVLTGGKSTSVLPSAVQLQFRGNAVSRVTAAPRFLRLVTGDAMAVTNSAADAPADTSTDAPTDAPSDLPTDVPTDLPTDLPTDVPTDLPTDTATDAPADAPTDAQTDAPTDAPAAGADNARPTFSCTGFTDRLTDKYPICPDGSSVVRILDMPSCWDGQNLDSADHRTHVVFPDESGACPSGTKAVPQLRMTLVYANVPNTQPEGTNVPFALDGVASQQQSPNTDHAGAIEVMSRQLMKTVVRCINTGRRC</sequence>
<gene>
    <name evidence="3" type="ORF">ACFSJ0_15170</name>
</gene>
<dbReference type="RefSeq" id="WP_219533389.1">
    <property type="nucleotide sequence ID" value="NZ_JAHKRM010000017.1"/>
</dbReference>
<feature type="region of interest" description="Disordered" evidence="1">
    <location>
        <begin position="101"/>
        <end position="132"/>
    </location>
</feature>
<keyword evidence="4" id="KW-1185">Reference proteome</keyword>
<dbReference type="EMBL" id="JBHUCM010000013">
    <property type="protein sequence ID" value="MFD1538393.1"/>
    <property type="molecule type" value="Genomic_DNA"/>
</dbReference>
<reference evidence="4" key="1">
    <citation type="journal article" date="2019" name="Int. J. Syst. Evol. Microbiol.">
        <title>The Global Catalogue of Microorganisms (GCM) 10K type strain sequencing project: providing services to taxonomists for standard genome sequencing and annotation.</title>
        <authorList>
            <consortium name="The Broad Institute Genomics Platform"/>
            <consortium name="The Broad Institute Genome Sequencing Center for Infectious Disease"/>
            <person name="Wu L."/>
            <person name="Ma J."/>
        </authorList>
    </citation>
    <scope>NUCLEOTIDE SEQUENCE [LARGE SCALE GENOMIC DNA]</scope>
    <source>
        <strain evidence="4">CGMCC 1.15399</strain>
    </source>
</reference>
<evidence type="ECO:0000313" key="4">
    <source>
        <dbReference type="Proteomes" id="UP001597097"/>
    </source>
</evidence>
<feature type="region of interest" description="Disordered" evidence="1">
    <location>
        <begin position="515"/>
        <end position="589"/>
    </location>
</feature>
<feature type="compositionally biased region" description="Low complexity" evidence="1">
    <location>
        <begin position="107"/>
        <end position="124"/>
    </location>
</feature>
<evidence type="ECO:0000256" key="1">
    <source>
        <dbReference type="SAM" id="MobiDB-lite"/>
    </source>
</evidence>
<protein>
    <submittedName>
        <fullName evidence="3">DUF1996 domain-containing protein</fullName>
    </submittedName>
</protein>
<dbReference type="Proteomes" id="UP001597097">
    <property type="component" value="Unassembled WGS sequence"/>
</dbReference>